<dbReference type="EMBL" id="JAUCMX010000027">
    <property type="protein sequence ID" value="KAK3509165.1"/>
    <property type="molecule type" value="Genomic_DNA"/>
</dbReference>
<keyword evidence="9" id="KW-0067">ATP-binding</keyword>
<keyword evidence="7" id="KW-0967">Endosome</keyword>
<evidence type="ECO:0000313" key="17">
    <source>
        <dbReference type="Proteomes" id="UP001274896"/>
    </source>
</evidence>
<dbReference type="FunFam" id="1.10.238.10:FF:000038">
    <property type="entry name" value="EH domain-containing protein 3"/>
    <property type="match status" value="1"/>
</dbReference>
<evidence type="ECO:0000256" key="8">
    <source>
        <dbReference type="ARBA" id="ARBA00022837"/>
    </source>
</evidence>
<dbReference type="InterPro" id="IPR031692">
    <property type="entry name" value="EHD_N"/>
</dbReference>
<dbReference type="Gene3D" id="3.40.30.10">
    <property type="entry name" value="Glutaredoxin"/>
    <property type="match status" value="1"/>
</dbReference>
<dbReference type="Gene3D" id="3.40.50.300">
    <property type="entry name" value="P-loop containing nucleotide triphosphate hydrolases"/>
    <property type="match status" value="1"/>
</dbReference>
<name>A0AAE0PWI4_9TELE</name>
<dbReference type="GO" id="GO:0016197">
    <property type="term" value="P:endosomal transport"/>
    <property type="evidence" value="ECO:0007669"/>
    <property type="project" value="TreeGrafter"/>
</dbReference>
<evidence type="ECO:0000256" key="2">
    <source>
        <dbReference type="ARBA" id="ARBA00004413"/>
    </source>
</evidence>
<dbReference type="PROSITE" id="PS51718">
    <property type="entry name" value="G_DYNAMIN_2"/>
    <property type="match status" value="1"/>
</dbReference>
<reference evidence="16" key="1">
    <citation type="submission" date="2023-06" db="EMBL/GenBank/DDBJ databases">
        <title>Male Hemibagrus guttatus genome.</title>
        <authorList>
            <person name="Bian C."/>
        </authorList>
    </citation>
    <scope>NUCLEOTIDE SEQUENCE</scope>
    <source>
        <strain evidence="16">Male_cb2023</strain>
        <tissue evidence="16">Muscle</tissue>
    </source>
</reference>
<evidence type="ECO:0000256" key="10">
    <source>
        <dbReference type="ARBA" id="ARBA00023134"/>
    </source>
</evidence>
<keyword evidence="10" id="KW-0342">GTP-binding</keyword>
<keyword evidence="12" id="KW-0676">Redox-active center</keyword>
<evidence type="ECO:0000259" key="15">
    <source>
        <dbReference type="PROSITE" id="PS51718"/>
    </source>
</evidence>
<keyword evidence="11" id="KW-0472">Membrane</keyword>
<dbReference type="Pfam" id="PF16880">
    <property type="entry name" value="EHD_N"/>
    <property type="match status" value="1"/>
</dbReference>
<keyword evidence="3" id="KW-1003">Cell membrane</keyword>
<dbReference type="InterPro" id="IPR027417">
    <property type="entry name" value="P-loop_NTPase"/>
</dbReference>
<dbReference type="PROSITE" id="PS50222">
    <property type="entry name" value="EF_HAND_2"/>
    <property type="match status" value="1"/>
</dbReference>
<gene>
    <name evidence="16" type="ORF">QTP70_020276</name>
</gene>
<proteinExistence type="predicted"/>
<dbReference type="CDD" id="cd00052">
    <property type="entry name" value="EH"/>
    <property type="match status" value="1"/>
</dbReference>
<feature type="domain" description="EH" evidence="13">
    <location>
        <begin position="429"/>
        <end position="517"/>
    </location>
</feature>
<dbReference type="InterPro" id="IPR036249">
    <property type="entry name" value="Thioredoxin-like_sf"/>
</dbReference>
<dbReference type="InterPro" id="IPR045063">
    <property type="entry name" value="Dynamin_N"/>
</dbReference>
<dbReference type="GO" id="GO:0005525">
    <property type="term" value="F:GTP binding"/>
    <property type="evidence" value="ECO:0007669"/>
    <property type="project" value="InterPro"/>
</dbReference>
<evidence type="ECO:0000256" key="12">
    <source>
        <dbReference type="ARBA" id="ARBA00023284"/>
    </source>
</evidence>
<dbReference type="PANTHER" id="PTHR11216">
    <property type="entry name" value="EH DOMAIN"/>
    <property type="match status" value="1"/>
</dbReference>
<dbReference type="PROSITE" id="PS50031">
    <property type="entry name" value="EH"/>
    <property type="match status" value="1"/>
</dbReference>
<dbReference type="SMART" id="SM00027">
    <property type="entry name" value="EH"/>
    <property type="match status" value="1"/>
</dbReference>
<dbReference type="AlphaFoldDB" id="A0AAE0PWI4"/>
<evidence type="ECO:0000313" key="16">
    <source>
        <dbReference type="EMBL" id="KAK3509165.1"/>
    </source>
</evidence>
<evidence type="ECO:0000256" key="11">
    <source>
        <dbReference type="ARBA" id="ARBA00023136"/>
    </source>
</evidence>
<dbReference type="GO" id="GO:0005886">
    <property type="term" value="C:plasma membrane"/>
    <property type="evidence" value="ECO:0007669"/>
    <property type="project" value="UniProtKB-SubCell"/>
</dbReference>
<dbReference type="CDD" id="cd09913">
    <property type="entry name" value="EHD"/>
    <property type="match status" value="1"/>
</dbReference>
<evidence type="ECO:0000256" key="4">
    <source>
        <dbReference type="ARBA" id="ARBA00022553"/>
    </source>
</evidence>
<feature type="domain" description="EF-hand" evidence="14">
    <location>
        <begin position="461"/>
        <end position="496"/>
    </location>
</feature>
<dbReference type="InterPro" id="IPR000261">
    <property type="entry name" value="EH_dom"/>
</dbReference>
<comment type="subcellular location">
    <subcellularLocation>
        <location evidence="2">Cell membrane</location>
        <topology evidence="2">Peripheral membrane protein</topology>
        <orientation evidence="2">Cytoplasmic side</orientation>
    </subcellularLocation>
    <subcellularLocation>
        <location evidence="1">Endosome membrane</location>
        <topology evidence="1">Peripheral membrane protein</topology>
        <orientation evidence="1">Cytoplasmic side</orientation>
    </subcellularLocation>
</comment>
<dbReference type="SUPFAM" id="SSF47473">
    <property type="entry name" value="EF-hand"/>
    <property type="match status" value="1"/>
</dbReference>
<dbReference type="GO" id="GO:0005524">
    <property type="term" value="F:ATP binding"/>
    <property type="evidence" value="ECO:0007669"/>
    <property type="project" value="UniProtKB-KW"/>
</dbReference>
<evidence type="ECO:0000256" key="1">
    <source>
        <dbReference type="ARBA" id="ARBA00004125"/>
    </source>
</evidence>
<dbReference type="PANTHER" id="PTHR11216:SF62">
    <property type="entry name" value="EH DOMAIN-CONTAINING PROTEIN 2"/>
    <property type="match status" value="1"/>
</dbReference>
<comment type="caution">
    <text evidence="16">The sequence shown here is derived from an EMBL/GenBank/DDBJ whole genome shotgun (WGS) entry which is preliminary data.</text>
</comment>
<feature type="domain" description="Dynamin-type G" evidence="15">
    <location>
        <begin position="54"/>
        <end position="265"/>
    </location>
</feature>
<dbReference type="Pfam" id="PF12763">
    <property type="entry name" value="EH"/>
    <property type="match status" value="1"/>
</dbReference>
<dbReference type="GO" id="GO:0005509">
    <property type="term" value="F:calcium ion binding"/>
    <property type="evidence" value="ECO:0007669"/>
    <property type="project" value="InterPro"/>
</dbReference>
<evidence type="ECO:0000256" key="9">
    <source>
        <dbReference type="ARBA" id="ARBA00022840"/>
    </source>
</evidence>
<dbReference type="GO" id="GO:0006897">
    <property type="term" value="P:endocytosis"/>
    <property type="evidence" value="ECO:0007669"/>
    <property type="project" value="TreeGrafter"/>
</dbReference>
<evidence type="ECO:0000256" key="5">
    <source>
        <dbReference type="ARBA" id="ARBA00022723"/>
    </source>
</evidence>
<keyword evidence="4" id="KW-0597">Phosphoprotein</keyword>
<dbReference type="InterPro" id="IPR030381">
    <property type="entry name" value="G_DYNAMIN_dom"/>
</dbReference>
<dbReference type="Gene3D" id="1.10.238.10">
    <property type="entry name" value="EF-hand"/>
    <property type="match status" value="1"/>
</dbReference>
<protein>
    <submittedName>
        <fullName evidence="16">Uncharacterized protein</fullName>
    </submittedName>
</protein>
<keyword evidence="17" id="KW-1185">Reference proteome</keyword>
<dbReference type="InterPro" id="IPR011992">
    <property type="entry name" value="EF-hand-dom_pair"/>
</dbReference>
<dbReference type="Pfam" id="PF10262">
    <property type="entry name" value="Rdx"/>
    <property type="match status" value="1"/>
</dbReference>
<sequence>MAPKEVKNKGVKSLKEVQTVTEGLKFLYRQKLLPLEKYYGFSDFHSPSLEDADFDNKPMILVVGQCSTGKTTFIRYLLEQDYPGGRTGPEPTTDCFTALMHRDVEGVVPGNALVMDPNKPFRKLNYFGNTFLNRNQLGTQMDVGLICYDFPAVLRWFAEHVDLILLLCDAHKLELSDEFSRSIIALRGYEDKLRVLLNKADMVDSQQLMRVYGALMWSLGKVICTPEVLRVYIGSFWSSPFRTSENRVLFEREEEDLFNEIQNLPRNSALRKLNDLVKRARLVRTHAYIVSFLKEETPLFRRSNKKRDLIYDLPVVFTRIQQRHQISAGDFPDCAKMQERLMDCDFTKFKSLKPKLIAGLDELLTCDIAKLMPLLRQEELAAADRPGVQGGPLLGKNRGPFFEGNPFYYSEPNGESEELAEEPWVVSKDKPKYDEIFYNLSPQDGKLSGMKVKEWMTSTRLPNSVLSRIWKLSDVDEDGMLDDEEFALASHLIEVKLEGFGLPPKLPADLVPPSKRRRRTLSTEHREDERGDVEALSWWMRVQTQGTFIFAHIPALPYFKFMKLKTLLEDEFSGDLEITDEGTPTTTGWFEVQVNGVLVHSKKNGDGFVDNDQKFGKIVTAIDKALGK</sequence>
<keyword evidence="6" id="KW-0547">Nucleotide-binding</keyword>
<dbReference type="Pfam" id="PF18150">
    <property type="entry name" value="DUF5600"/>
    <property type="match status" value="1"/>
</dbReference>
<keyword evidence="8" id="KW-0106">Calcium</keyword>
<evidence type="ECO:0000259" key="14">
    <source>
        <dbReference type="PROSITE" id="PS50222"/>
    </source>
</evidence>
<dbReference type="PROSITE" id="PS00018">
    <property type="entry name" value="EF_HAND_1"/>
    <property type="match status" value="1"/>
</dbReference>
<dbReference type="GO" id="GO:0010008">
    <property type="term" value="C:endosome membrane"/>
    <property type="evidence" value="ECO:0007669"/>
    <property type="project" value="UniProtKB-SubCell"/>
</dbReference>
<dbReference type="InterPro" id="IPR011893">
    <property type="entry name" value="Selenoprotein_Rdx-typ"/>
</dbReference>
<evidence type="ECO:0000256" key="3">
    <source>
        <dbReference type="ARBA" id="ARBA00022475"/>
    </source>
</evidence>
<dbReference type="Proteomes" id="UP001274896">
    <property type="component" value="Unassembled WGS sequence"/>
</dbReference>
<dbReference type="Gene3D" id="1.10.268.20">
    <property type="match status" value="1"/>
</dbReference>
<dbReference type="InterPro" id="IPR040990">
    <property type="entry name" value="DUF5600"/>
</dbReference>
<dbReference type="InterPro" id="IPR018247">
    <property type="entry name" value="EF_Hand_1_Ca_BS"/>
</dbReference>
<dbReference type="SUPFAM" id="SSF52833">
    <property type="entry name" value="Thioredoxin-like"/>
    <property type="match status" value="1"/>
</dbReference>
<dbReference type="Pfam" id="PF00350">
    <property type="entry name" value="Dynamin_N"/>
    <property type="match status" value="1"/>
</dbReference>
<evidence type="ECO:0000259" key="13">
    <source>
        <dbReference type="PROSITE" id="PS50031"/>
    </source>
</evidence>
<dbReference type="SUPFAM" id="SSF52540">
    <property type="entry name" value="P-loop containing nucleoside triphosphate hydrolases"/>
    <property type="match status" value="1"/>
</dbReference>
<accession>A0AAE0PWI4</accession>
<evidence type="ECO:0000256" key="7">
    <source>
        <dbReference type="ARBA" id="ARBA00022753"/>
    </source>
</evidence>
<keyword evidence="5" id="KW-0479">Metal-binding</keyword>
<evidence type="ECO:0000256" key="6">
    <source>
        <dbReference type="ARBA" id="ARBA00022741"/>
    </source>
</evidence>
<dbReference type="InterPro" id="IPR002048">
    <property type="entry name" value="EF_hand_dom"/>
</dbReference>
<organism evidence="16 17">
    <name type="scientific">Hemibagrus guttatus</name>
    <dbReference type="NCBI Taxonomy" id="175788"/>
    <lineage>
        <taxon>Eukaryota</taxon>
        <taxon>Metazoa</taxon>
        <taxon>Chordata</taxon>
        <taxon>Craniata</taxon>
        <taxon>Vertebrata</taxon>
        <taxon>Euteleostomi</taxon>
        <taxon>Actinopterygii</taxon>
        <taxon>Neopterygii</taxon>
        <taxon>Teleostei</taxon>
        <taxon>Ostariophysi</taxon>
        <taxon>Siluriformes</taxon>
        <taxon>Bagridae</taxon>
        <taxon>Hemibagrus</taxon>
    </lineage>
</organism>
<dbReference type="NCBIfam" id="TIGR02174">
    <property type="entry name" value="CXXU_selWTH"/>
    <property type="match status" value="1"/>
</dbReference>